<dbReference type="PANTHER" id="PTHR43304">
    <property type="entry name" value="PHYTOCHROME-LIKE PROTEIN CPH1"/>
    <property type="match status" value="1"/>
</dbReference>
<dbReference type="SUPFAM" id="SSF55785">
    <property type="entry name" value="PYP-like sensor domain (PAS domain)"/>
    <property type="match status" value="1"/>
</dbReference>
<dbReference type="NCBIfam" id="TIGR00229">
    <property type="entry name" value="sensory_box"/>
    <property type="match status" value="1"/>
</dbReference>
<dbReference type="SMART" id="SM00091">
    <property type="entry name" value="PAS"/>
    <property type="match status" value="1"/>
</dbReference>
<dbReference type="SUPFAM" id="SSF47384">
    <property type="entry name" value="Homodimeric domain of signal transducing histidine kinase"/>
    <property type="match status" value="1"/>
</dbReference>
<dbReference type="PROSITE" id="PS50109">
    <property type="entry name" value="HIS_KIN"/>
    <property type="match status" value="1"/>
</dbReference>
<accession>A0A7K1S742</accession>
<dbReference type="InterPro" id="IPR004358">
    <property type="entry name" value="Sig_transdc_His_kin-like_C"/>
</dbReference>
<organism evidence="9 10">
    <name type="scientific">Spirosoma arboris</name>
    <dbReference type="NCBI Taxonomy" id="2682092"/>
    <lineage>
        <taxon>Bacteria</taxon>
        <taxon>Pseudomonadati</taxon>
        <taxon>Bacteroidota</taxon>
        <taxon>Cytophagia</taxon>
        <taxon>Cytophagales</taxon>
        <taxon>Cytophagaceae</taxon>
        <taxon>Spirosoma</taxon>
    </lineage>
</organism>
<keyword evidence="6" id="KW-0175">Coiled coil</keyword>
<dbReference type="CDD" id="cd00082">
    <property type="entry name" value="HisKA"/>
    <property type="match status" value="1"/>
</dbReference>
<evidence type="ECO:0000256" key="4">
    <source>
        <dbReference type="ARBA" id="ARBA00022679"/>
    </source>
</evidence>
<dbReference type="CDD" id="cd00130">
    <property type="entry name" value="PAS"/>
    <property type="match status" value="1"/>
</dbReference>
<dbReference type="InterPro" id="IPR036890">
    <property type="entry name" value="HATPase_C_sf"/>
</dbReference>
<evidence type="ECO:0000256" key="3">
    <source>
        <dbReference type="ARBA" id="ARBA00022553"/>
    </source>
</evidence>
<reference evidence="9 10" key="1">
    <citation type="submission" date="2019-12" db="EMBL/GenBank/DDBJ databases">
        <title>Spirosoma sp. HMF4905 genome sequencing and assembly.</title>
        <authorList>
            <person name="Kang H."/>
            <person name="Cha I."/>
            <person name="Kim H."/>
            <person name="Joh K."/>
        </authorList>
    </citation>
    <scope>NUCLEOTIDE SEQUENCE [LARGE SCALE GENOMIC DNA]</scope>
    <source>
        <strain evidence="9 10">HMF4905</strain>
    </source>
</reference>
<dbReference type="InterPro" id="IPR005467">
    <property type="entry name" value="His_kinase_dom"/>
</dbReference>
<dbReference type="Pfam" id="PF00512">
    <property type="entry name" value="HisKA"/>
    <property type="match status" value="1"/>
</dbReference>
<evidence type="ECO:0000256" key="2">
    <source>
        <dbReference type="ARBA" id="ARBA00012438"/>
    </source>
</evidence>
<dbReference type="GO" id="GO:0000155">
    <property type="term" value="F:phosphorelay sensor kinase activity"/>
    <property type="evidence" value="ECO:0007669"/>
    <property type="project" value="InterPro"/>
</dbReference>
<dbReference type="RefSeq" id="WP_157583875.1">
    <property type="nucleotide sequence ID" value="NZ_WPIN01000002.1"/>
</dbReference>
<evidence type="ECO:0000256" key="1">
    <source>
        <dbReference type="ARBA" id="ARBA00000085"/>
    </source>
</evidence>
<dbReference type="InterPro" id="IPR013656">
    <property type="entry name" value="PAS_4"/>
</dbReference>
<dbReference type="PRINTS" id="PR00344">
    <property type="entry name" value="BCTRLSENSOR"/>
</dbReference>
<dbReference type="Gene3D" id="3.30.565.10">
    <property type="entry name" value="Histidine kinase-like ATPase, C-terminal domain"/>
    <property type="match status" value="1"/>
</dbReference>
<feature type="domain" description="Histidine kinase" evidence="7">
    <location>
        <begin position="208"/>
        <end position="434"/>
    </location>
</feature>
<dbReference type="InterPro" id="IPR000014">
    <property type="entry name" value="PAS"/>
</dbReference>
<dbReference type="InterPro" id="IPR052162">
    <property type="entry name" value="Sensor_kinase/Photoreceptor"/>
</dbReference>
<dbReference type="Pfam" id="PF02518">
    <property type="entry name" value="HATPase_c"/>
    <property type="match status" value="1"/>
</dbReference>
<keyword evidence="10" id="KW-1185">Reference proteome</keyword>
<dbReference type="SMART" id="SM00387">
    <property type="entry name" value="HATPase_c"/>
    <property type="match status" value="1"/>
</dbReference>
<dbReference type="SMART" id="SM00388">
    <property type="entry name" value="HisKA"/>
    <property type="match status" value="1"/>
</dbReference>
<dbReference type="InterPro" id="IPR003594">
    <property type="entry name" value="HATPase_dom"/>
</dbReference>
<dbReference type="Gene3D" id="1.10.287.130">
    <property type="match status" value="1"/>
</dbReference>
<dbReference type="EC" id="2.7.13.3" evidence="2"/>
<comment type="caution">
    <text evidence="9">The sequence shown here is derived from an EMBL/GenBank/DDBJ whole genome shotgun (WGS) entry which is preliminary data.</text>
</comment>
<protein>
    <recommendedName>
        <fullName evidence="2">histidine kinase</fullName>
        <ecNumber evidence="2">2.7.13.3</ecNumber>
    </recommendedName>
</protein>
<evidence type="ECO:0000313" key="10">
    <source>
        <dbReference type="Proteomes" id="UP000436006"/>
    </source>
</evidence>
<evidence type="ECO:0000259" key="7">
    <source>
        <dbReference type="PROSITE" id="PS50109"/>
    </source>
</evidence>
<sequence>MNGPKTYEQLVAENESLRWQLEEATETIQAIRTGQIDALVVEGEDGHELYTLKTADQTYRIFIETMNEGAVTLNKDGLILYSNSTFASMVDFPLSKVIGLPFDQFTGPNYKEEFDSLFKEVWTGNRKIEFTLIGNNQKIVPCQLSATALDLDGGVCLSMILTDLTAQKETQQLLKDNNEQLEQTNTALEISNQALNRSNNNLQQFAYIASHDLQEPLRKIQSFGDLLKTQYANQLGDGVNHLERMQVAAGRMSTLIKDLLSFSRISTQQNTTAPISLTGVINMVLTDLELLIQETGAVVTVENLPTIQGDRLQLEQLFQNLLNNALKFRRANVTPQIRVSSQIVVASDIPASIKPTRQAATYYRVDVADNGIGFDQKYVDRIFQVFQRLHNKTEFAGTGIGLAICEKVAANHGGTITASSEPGSGTTFQVYFPI</sequence>
<feature type="domain" description="PAS" evidence="8">
    <location>
        <begin position="55"/>
        <end position="125"/>
    </location>
</feature>
<dbReference type="InterPro" id="IPR035965">
    <property type="entry name" value="PAS-like_dom_sf"/>
</dbReference>
<dbReference type="Pfam" id="PF08448">
    <property type="entry name" value="PAS_4"/>
    <property type="match status" value="1"/>
</dbReference>
<dbReference type="AlphaFoldDB" id="A0A7K1S742"/>
<keyword evidence="4" id="KW-0808">Transferase</keyword>
<dbReference type="PANTHER" id="PTHR43304:SF1">
    <property type="entry name" value="PAC DOMAIN-CONTAINING PROTEIN"/>
    <property type="match status" value="1"/>
</dbReference>
<evidence type="ECO:0000313" key="9">
    <source>
        <dbReference type="EMBL" id="MVM29637.1"/>
    </source>
</evidence>
<evidence type="ECO:0000259" key="8">
    <source>
        <dbReference type="PROSITE" id="PS50112"/>
    </source>
</evidence>
<dbReference type="Gene3D" id="3.30.450.20">
    <property type="entry name" value="PAS domain"/>
    <property type="match status" value="1"/>
</dbReference>
<comment type="catalytic activity">
    <reaction evidence="1">
        <text>ATP + protein L-histidine = ADP + protein N-phospho-L-histidine.</text>
        <dbReference type="EC" id="2.7.13.3"/>
    </reaction>
</comment>
<name>A0A7K1S742_9BACT</name>
<keyword evidence="5" id="KW-0418">Kinase</keyword>
<dbReference type="InterPro" id="IPR003661">
    <property type="entry name" value="HisK_dim/P_dom"/>
</dbReference>
<feature type="coiled-coil region" evidence="6">
    <location>
        <begin position="164"/>
        <end position="198"/>
    </location>
</feature>
<gene>
    <name evidence="9" type="ORF">GO755_06305</name>
</gene>
<dbReference type="SUPFAM" id="SSF55874">
    <property type="entry name" value="ATPase domain of HSP90 chaperone/DNA topoisomerase II/histidine kinase"/>
    <property type="match status" value="1"/>
</dbReference>
<evidence type="ECO:0000256" key="6">
    <source>
        <dbReference type="SAM" id="Coils"/>
    </source>
</evidence>
<dbReference type="PROSITE" id="PS50112">
    <property type="entry name" value="PAS"/>
    <property type="match status" value="1"/>
</dbReference>
<evidence type="ECO:0000256" key="5">
    <source>
        <dbReference type="ARBA" id="ARBA00022777"/>
    </source>
</evidence>
<keyword evidence="3" id="KW-0597">Phosphoprotein</keyword>
<proteinExistence type="predicted"/>
<dbReference type="EMBL" id="WPIN01000002">
    <property type="protein sequence ID" value="MVM29637.1"/>
    <property type="molecule type" value="Genomic_DNA"/>
</dbReference>
<dbReference type="Proteomes" id="UP000436006">
    <property type="component" value="Unassembled WGS sequence"/>
</dbReference>
<dbReference type="InterPro" id="IPR036097">
    <property type="entry name" value="HisK_dim/P_sf"/>
</dbReference>